<dbReference type="GO" id="GO:0008168">
    <property type="term" value="F:methyltransferase activity"/>
    <property type="evidence" value="ECO:0007669"/>
    <property type="project" value="UniProtKB-KW"/>
</dbReference>
<proteinExistence type="predicted"/>
<protein>
    <submittedName>
        <fullName evidence="3">Class I SAM-dependent methyltransferase</fullName>
    </submittedName>
</protein>
<keyword evidence="1" id="KW-0808">Transferase</keyword>
<dbReference type="EMBL" id="JAGKSP010000015">
    <property type="protein sequence ID" value="MBP3966152.1"/>
    <property type="molecule type" value="Genomic_DNA"/>
</dbReference>
<accession>A0ABS5CJV3</accession>
<organism evidence="3 4">
    <name type="scientific">Paenibacillus lignilyticus</name>
    <dbReference type="NCBI Taxonomy" id="1172615"/>
    <lineage>
        <taxon>Bacteria</taxon>
        <taxon>Bacillati</taxon>
        <taxon>Bacillota</taxon>
        <taxon>Bacilli</taxon>
        <taxon>Bacillales</taxon>
        <taxon>Paenibacillaceae</taxon>
        <taxon>Paenibacillus</taxon>
    </lineage>
</organism>
<feature type="domain" description="Methyltransferase" evidence="2">
    <location>
        <begin position="40"/>
        <end position="139"/>
    </location>
</feature>
<dbReference type="InterPro" id="IPR029063">
    <property type="entry name" value="SAM-dependent_MTases_sf"/>
</dbReference>
<dbReference type="CDD" id="cd02440">
    <property type="entry name" value="AdoMet_MTases"/>
    <property type="match status" value="1"/>
</dbReference>
<dbReference type="RefSeq" id="WP_210663108.1">
    <property type="nucleotide sequence ID" value="NZ_JAGKSP010000015.1"/>
</dbReference>
<dbReference type="Gene3D" id="2.20.25.110">
    <property type="entry name" value="S-adenosyl-L-methionine-dependent methyltransferases"/>
    <property type="match status" value="1"/>
</dbReference>
<sequence length="253" mass="28887">MEAYRHFASVYDRLMEEMPYPQWLKFAEECWTRYGTPKSVVDLGCGTGSIAIPLARSGYQVFAIDLSSDMLTIGQSKWGEEPSRSGGSITWLQQDMTGWEIGEEVDSVISFCDCINYLTEEDEVQAAFQATYQGLKPGGLFLFDVHAPNTLARYAAEQPFVLDDPDVAYIWTCELDEERVEIEHRLTIFAQESGSRDNRFSRIEEMHVQRAYDAEWIRESLLMAGFSRVEQFADFTLDAPDSEAERLFFAAIK</sequence>
<dbReference type="Gene3D" id="3.40.50.150">
    <property type="entry name" value="Vaccinia Virus protein VP39"/>
    <property type="match status" value="1"/>
</dbReference>
<evidence type="ECO:0000313" key="3">
    <source>
        <dbReference type="EMBL" id="MBP3966152.1"/>
    </source>
</evidence>
<dbReference type="PANTHER" id="PTHR43861">
    <property type="entry name" value="TRANS-ACONITATE 2-METHYLTRANSFERASE-RELATED"/>
    <property type="match status" value="1"/>
</dbReference>
<keyword evidence="3" id="KW-0489">Methyltransferase</keyword>
<dbReference type="Pfam" id="PF13649">
    <property type="entry name" value="Methyltransf_25"/>
    <property type="match status" value="1"/>
</dbReference>
<dbReference type="Proteomes" id="UP000673394">
    <property type="component" value="Unassembled WGS sequence"/>
</dbReference>
<comment type="caution">
    <text evidence="3">The sequence shown here is derived from an EMBL/GenBank/DDBJ whole genome shotgun (WGS) entry which is preliminary data.</text>
</comment>
<reference evidence="3 4" key="1">
    <citation type="submission" date="2021-04" db="EMBL/GenBank/DDBJ databases">
        <title>Paenibacillus sp. DLE-14 whole genome sequence.</title>
        <authorList>
            <person name="Ham Y.J."/>
        </authorList>
    </citation>
    <scope>NUCLEOTIDE SEQUENCE [LARGE SCALE GENOMIC DNA]</scope>
    <source>
        <strain evidence="3 4">DLE-14</strain>
    </source>
</reference>
<name>A0ABS5CJV3_9BACL</name>
<evidence type="ECO:0000256" key="1">
    <source>
        <dbReference type="ARBA" id="ARBA00022679"/>
    </source>
</evidence>
<evidence type="ECO:0000259" key="2">
    <source>
        <dbReference type="Pfam" id="PF13649"/>
    </source>
</evidence>
<evidence type="ECO:0000313" key="4">
    <source>
        <dbReference type="Proteomes" id="UP000673394"/>
    </source>
</evidence>
<dbReference type="GO" id="GO:0032259">
    <property type="term" value="P:methylation"/>
    <property type="evidence" value="ECO:0007669"/>
    <property type="project" value="UniProtKB-KW"/>
</dbReference>
<keyword evidence="4" id="KW-1185">Reference proteome</keyword>
<dbReference type="SUPFAM" id="SSF53335">
    <property type="entry name" value="S-adenosyl-L-methionine-dependent methyltransferases"/>
    <property type="match status" value="1"/>
</dbReference>
<dbReference type="InterPro" id="IPR041698">
    <property type="entry name" value="Methyltransf_25"/>
</dbReference>
<gene>
    <name evidence="3" type="ORF">I8J30_25955</name>
</gene>